<dbReference type="eggNOG" id="ENOG5032V52">
    <property type="taxonomic scope" value="Bacteria"/>
</dbReference>
<sequence>MSRKKITALCIAGLLTLFSAGCSTGVFQSNNNPTIKAAPNSDYVKAFEAMHLGILFDFELYVPDADKRWVNLWVERYHMGELDPEPLTHLSYGSQPSDKSEGPLGFGLINPNTEDPLIFLYAPGVSIIPSSIEEKLQAEAGVASTWDYAISEDKAKNVELGETVLLAAYRQSSNGSISGFNFENEEDLEQMVKKHTTVLLLKMKIEEDIE</sequence>
<evidence type="ECO:0008006" key="4">
    <source>
        <dbReference type="Google" id="ProtNLM"/>
    </source>
</evidence>
<keyword evidence="1" id="KW-0732">Signal</keyword>
<accession>D3FRL2</accession>
<feature type="signal peptide" evidence="1">
    <location>
        <begin position="1"/>
        <end position="28"/>
    </location>
</feature>
<feature type="chain" id="PRO_5003044457" description="Lipoprotein" evidence="1">
    <location>
        <begin position="29"/>
        <end position="210"/>
    </location>
</feature>
<evidence type="ECO:0000313" key="2">
    <source>
        <dbReference type="EMBL" id="ADC51603.1"/>
    </source>
</evidence>
<organism evidence="2 3">
    <name type="scientific">Alkalihalophilus pseudofirmus (strain ATCC BAA-2126 / JCM 17055 / OF4)</name>
    <name type="common">Bacillus pseudofirmus</name>
    <dbReference type="NCBI Taxonomy" id="398511"/>
    <lineage>
        <taxon>Bacteria</taxon>
        <taxon>Bacillati</taxon>
        <taxon>Bacillota</taxon>
        <taxon>Bacilli</taxon>
        <taxon>Bacillales</taxon>
        <taxon>Bacillaceae</taxon>
        <taxon>Alkalihalophilus</taxon>
    </lineage>
</organism>
<dbReference type="EMBL" id="CP001878">
    <property type="protein sequence ID" value="ADC51603.1"/>
    <property type="molecule type" value="Genomic_DNA"/>
</dbReference>
<dbReference type="HOGENOM" id="CLU_1354145_0_0_9"/>
<dbReference type="STRING" id="398511.BpOF4_17810"/>
<reference evidence="2 3" key="1">
    <citation type="journal article" date="2011" name="Environ. Microbiol.">
        <title>Genome of alkaliphilic Bacillus pseudofirmus OF4 reveals adaptations that support the ability to grow in an external pH range from 7.5 to 11.4.</title>
        <authorList>
            <person name="Janto B."/>
            <person name="Ahmed A."/>
            <person name="Ito M."/>
            <person name="Liu J."/>
            <person name="Hicks D.B."/>
            <person name="Pagni S."/>
            <person name="Fackelmayer O.J."/>
            <person name="Smith T.A."/>
            <person name="Earl J."/>
            <person name="Elbourne L.D."/>
            <person name="Hassan K."/>
            <person name="Paulsen I.T."/>
            <person name="Kolsto A.B."/>
            <person name="Tourasse N.J."/>
            <person name="Ehrlich G.D."/>
            <person name="Boissy R."/>
            <person name="Ivey D.M."/>
            <person name="Li G."/>
            <person name="Xue Y."/>
            <person name="Ma Y."/>
            <person name="Hu F.Z."/>
            <person name="Krulwich T.A."/>
        </authorList>
    </citation>
    <scope>NUCLEOTIDE SEQUENCE [LARGE SCALE GENOMIC DNA]</scope>
    <source>
        <strain evidence="3">ATCC BAA-2126 / JCM 17055 / OF4</strain>
    </source>
</reference>
<evidence type="ECO:0000313" key="3">
    <source>
        <dbReference type="Proteomes" id="UP000001544"/>
    </source>
</evidence>
<protein>
    <recommendedName>
        <fullName evidence="4">Lipoprotein</fullName>
    </recommendedName>
</protein>
<gene>
    <name evidence="2" type="ordered locus">BpOF4_17810</name>
</gene>
<name>D3FRL2_ALKPO</name>
<evidence type="ECO:0000256" key="1">
    <source>
        <dbReference type="SAM" id="SignalP"/>
    </source>
</evidence>
<dbReference type="Proteomes" id="UP000001544">
    <property type="component" value="Chromosome"/>
</dbReference>
<dbReference type="RefSeq" id="WP_012958965.1">
    <property type="nucleotide sequence ID" value="NC_013791.2"/>
</dbReference>
<dbReference type="AlphaFoldDB" id="D3FRL2"/>
<keyword evidence="3" id="KW-1185">Reference proteome</keyword>
<proteinExistence type="predicted"/>
<dbReference type="KEGG" id="bpf:BpOF4_17810"/>
<dbReference type="PROSITE" id="PS51257">
    <property type="entry name" value="PROKAR_LIPOPROTEIN"/>
    <property type="match status" value="1"/>
</dbReference>